<evidence type="ECO:0000256" key="1">
    <source>
        <dbReference type="ARBA" id="ARBA00002121"/>
    </source>
</evidence>
<organism evidence="17 18">
    <name type="scientific">Chengkuizengella marina</name>
    <dbReference type="NCBI Taxonomy" id="2507566"/>
    <lineage>
        <taxon>Bacteria</taxon>
        <taxon>Bacillati</taxon>
        <taxon>Bacillota</taxon>
        <taxon>Bacilli</taxon>
        <taxon>Bacillales</taxon>
        <taxon>Paenibacillaceae</taxon>
        <taxon>Chengkuizengella</taxon>
    </lineage>
</organism>
<dbReference type="FunFam" id="3.40.50.620:FF:000021">
    <property type="entry name" value="Riboflavin biosynthesis protein"/>
    <property type="match status" value="1"/>
</dbReference>
<comment type="pathway">
    <text evidence="2 15">Cofactor biosynthesis; FAD biosynthesis; FAD from FMN: step 1/1.</text>
</comment>
<keyword evidence="18" id="KW-1185">Reference proteome</keyword>
<dbReference type="RefSeq" id="WP_160643312.1">
    <property type="nucleotide sequence ID" value="NZ_SIJB01000001.1"/>
</dbReference>
<dbReference type="GO" id="GO:0006747">
    <property type="term" value="P:FAD biosynthetic process"/>
    <property type="evidence" value="ECO:0007669"/>
    <property type="project" value="UniProtKB-UniRule"/>
</dbReference>
<reference evidence="17 18" key="1">
    <citation type="submission" date="2019-01" db="EMBL/GenBank/DDBJ databases">
        <title>Chengkuizengella sp. nov., isolated from deep-sea sediment of East Pacific Ocean.</title>
        <authorList>
            <person name="Yang J."/>
            <person name="Lai Q."/>
            <person name="Shao Z."/>
        </authorList>
    </citation>
    <scope>NUCLEOTIDE SEQUENCE [LARGE SCALE GENOMIC DNA]</scope>
    <source>
        <strain evidence="17 18">YPA3-1-1</strain>
    </source>
</reference>
<comment type="similarity">
    <text evidence="15">Belongs to the ribF family.</text>
</comment>
<evidence type="ECO:0000256" key="13">
    <source>
        <dbReference type="ARBA" id="ARBA00047880"/>
    </source>
</evidence>
<dbReference type="NCBIfam" id="NF004160">
    <property type="entry name" value="PRK05627.1-3"/>
    <property type="match status" value="1"/>
</dbReference>
<evidence type="ECO:0000256" key="14">
    <source>
        <dbReference type="ARBA" id="ARBA00049494"/>
    </source>
</evidence>
<comment type="caution">
    <text evidence="17">The sequence shown here is derived from an EMBL/GenBank/DDBJ whole genome shotgun (WGS) entry which is preliminary data.</text>
</comment>
<dbReference type="InterPro" id="IPR015865">
    <property type="entry name" value="Riboflavin_kinase_bac/euk"/>
</dbReference>
<evidence type="ECO:0000256" key="8">
    <source>
        <dbReference type="ARBA" id="ARBA00022741"/>
    </source>
</evidence>
<dbReference type="GO" id="GO:0003919">
    <property type="term" value="F:FMN adenylyltransferase activity"/>
    <property type="evidence" value="ECO:0007669"/>
    <property type="project" value="UniProtKB-UniRule"/>
</dbReference>
<comment type="pathway">
    <text evidence="3 15">Cofactor biosynthesis; FMN biosynthesis; FMN from riboflavin (ATP route): step 1/1.</text>
</comment>
<dbReference type="Gene3D" id="2.40.30.30">
    <property type="entry name" value="Riboflavin kinase-like"/>
    <property type="match status" value="1"/>
</dbReference>
<dbReference type="InterPro" id="IPR002606">
    <property type="entry name" value="Riboflavin_kinase_bac"/>
</dbReference>
<keyword evidence="12" id="KW-0511">Multifunctional enzyme</keyword>
<dbReference type="InterPro" id="IPR015864">
    <property type="entry name" value="FAD_synthase"/>
</dbReference>
<dbReference type="UniPathway" id="UPA00277">
    <property type="reaction ID" value="UER00407"/>
</dbReference>
<dbReference type="PANTHER" id="PTHR22749">
    <property type="entry name" value="RIBOFLAVIN KINASE/FMN ADENYLYLTRANSFERASE"/>
    <property type="match status" value="1"/>
</dbReference>
<name>A0A6N9Q1F3_9BACL</name>
<evidence type="ECO:0000256" key="5">
    <source>
        <dbReference type="ARBA" id="ARBA00022643"/>
    </source>
</evidence>
<dbReference type="PIRSF" id="PIRSF004491">
    <property type="entry name" value="FAD_Synth"/>
    <property type="match status" value="1"/>
</dbReference>
<dbReference type="InterPro" id="IPR014729">
    <property type="entry name" value="Rossmann-like_a/b/a_fold"/>
</dbReference>
<dbReference type="Pfam" id="PF06574">
    <property type="entry name" value="FAD_syn"/>
    <property type="match status" value="1"/>
</dbReference>
<dbReference type="GO" id="GO:0005524">
    <property type="term" value="F:ATP binding"/>
    <property type="evidence" value="ECO:0007669"/>
    <property type="project" value="UniProtKB-UniRule"/>
</dbReference>
<keyword evidence="8 15" id="KW-0547">Nucleotide-binding</keyword>
<keyword evidence="9 15" id="KW-0418">Kinase</keyword>
<dbReference type="SUPFAM" id="SSF82114">
    <property type="entry name" value="Riboflavin kinase-like"/>
    <property type="match status" value="1"/>
</dbReference>
<evidence type="ECO:0000259" key="16">
    <source>
        <dbReference type="SMART" id="SM00904"/>
    </source>
</evidence>
<keyword evidence="4 15" id="KW-0285">Flavoprotein</keyword>
<keyword evidence="10 15" id="KW-0274">FAD</keyword>
<dbReference type="EC" id="2.7.7.2" evidence="15"/>
<dbReference type="NCBIfam" id="NF004162">
    <property type="entry name" value="PRK05627.1-5"/>
    <property type="match status" value="1"/>
</dbReference>
<dbReference type="UniPathway" id="UPA00276">
    <property type="reaction ID" value="UER00406"/>
</dbReference>
<dbReference type="EMBL" id="SIJB01000001">
    <property type="protein sequence ID" value="NBI27408.1"/>
    <property type="molecule type" value="Genomic_DNA"/>
</dbReference>
<dbReference type="OrthoDB" id="9803667at2"/>
<evidence type="ECO:0000256" key="9">
    <source>
        <dbReference type="ARBA" id="ARBA00022777"/>
    </source>
</evidence>
<dbReference type="FunFam" id="2.40.30.30:FF:000003">
    <property type="entry name" value="Riboflavin biosynthesis protein"/>
    <property type="match status" value="1"/>
</dbReference>
<dbReference type="CDD" id="cd02064">
    <property type="entry name" value="FAD_synthetase_N"/>
    <property type="match status" value="1"/>
</dbReference>
<keyword evidence="7 15" id="KW-0548">Nucleotidyltransferase</keyword>
<dbReference type="InterPro" id="IPR023465">
    <property type="entry name" value="Riboflavin_kinase_dom_sf"/>
</dbReference>
<comment type="function">
    <text evidence="1">Catalyzes the phosphorylation of riboflavin to FMN followed by the adenylation of FMN to FAD.</text>
</comment>
<evidence type="ECO:0000313" key="18">
    <source>
        <dbReference type="Proteomes" id="UP000448943"/>
    </source>
</evidence>
<evidence type="ECO:0000256" key="10">
    <source>
        <dbReference type="ARBA" id="ARBA00022827"/>
    </source>
</evidence>
<keyword evidence="6 15" id="KW-0808">Transferase</keyword>
<dbReference type="GO" id="GO:0009398">
    <property type="term" value="P:FMN biosynthetic process"/>
    <property type="evidence" value="ECO:0007669"/>
    <property type="project" value="UniProtKB-UniRule"/>
</dbReference>
<dbReference type="Proteomes" id="UP000448943">
    <property type="component" value="Unassembled WGS sequence"/>
</dbReference>
<accession>A0A6N9Q1F3</accession>
<evidence type="ECO:0000256" key="3">
    <source>
        <dbReference type="ARBA" id="ARBA00005201"/>
    </source>
</evidence>
<comment type="catalytic activity">
    <reaction evidence="13 15">
        <text>riboflavin + ATP = FMN + ADP + H(+)</text>
        <dbReference type="Rhea" id="RHEA:14357"/>
        <dbReference type="ChEBI" id="CHEBI:15378"/>
        <dbReference type="ChEBI" id="CHEBI:30616"/>
        <dbReference type="ChEBI" id="CHEBI:57986"/>
        <dbReference type="ChEBI" id="CHEBI:58210"/>
        <dbReference type="ChEBI" id="CHEBI:456216"/>
        <dbReference type="EC" id="2.7.1.26"/>
    </reaction>
</comment>
<proteinExistence type="inferred from homology"/>
<keyword evidence="11 15" id="KW-0067">ATP-binding</keyword>
<dbReference type="SUPFAM" id="SSF52374">
    <property type="entry name" value="Nucleotidylyl transferase"/>
    <property type="match status" value="1"/>
</dbReference>
<evidence type="ECO:0000256" key="6">
    <source>
        <dbReference type="ARBA" id="ARBA00022679"/>
    </source>
</evidence>
<evidence type="ECO:0000256" key="7">
    <source>
        <dbReference type="ARBA" id="ARBA00022695"/>
    </source>
</evidence>
<gene>
    <name evidence="17" type="ORF">ERL59_00300</name>
</gene>
<dbReference type="PANTHER" id="PTHR22749:SF6">
    <property type="entry name" value="RIBOFLAVIN KINASE"/>
    <property type="match status" value="1"/>
</dbReference>
<dbReference type="GO" id="GO:0009231">
    <property type="term" value="P:riboflavin biosynthetic process"/>
    <property type="evidence" value="ECO:0007669"/>
    <property type="project" value="InterPro"/>
</dbReference>
<feature type="domain" description="Riboflavin kinase" evidence="16">
    <location>
        <begin position="186"/>
        <end position="312"/>
    </location>
</feature>
<dbReference type="NCBIfam" id="TIGR00083">
    <property type="entry name" value="ribF"/>
    <property type="match status" value="1"/>
</dbReference>
<dbReference type="Pfam" id="PF01687">
    <property type="entry name" value="Flavokinase"/>
    <property type="match status" value="1"/>
</dbReference>
<evidence type="ECO:0000256" key="4">
    <source>
        <dbReference type="ARBA" id="ARBA00022630"/>
    </source>
</evidence>
<evidence type="ECO:0000256" key="11">
    <source>
        <dbReference type="ARBA" id="ARBA00022840"/>
    </source>
</evidence>
<evidence type="ECO:0000256" key="12">
    <source>
        <dbReference type="ARBA" id="ARBA00023268"/>
    </source>
</evidence>
<dbReference type="EC" id="2.7.1.26" evidence="15"/>
<dbReference type="AlphaFoldDB" id="A0A6N9Q1F3"/>
<evidence type="ECO:0000256" key="2">
    <source>
        <dbReference type="ARBA" id="ARBA00004726"/>
    </source>
</evidence>
<dbReference type="Gene3D" id="3.40.50.620">
    <property type="entry name" value="HUPs"/>
    <property type="match status" value="1"/>
</dbReference>
<sequence>MKIIHLSYPLQFPIPNLPESQQILAIGDFDGIHLGHQYVIDNARNIAKRNQLPLSIMTFNPHPREVLGQSKYSRYLVPLQKKMELLDSLDLDYVYIVHFDKDFSKVSSDDFVTKFLFPLKLHTIVVGFDFTFGYRGSGTVETLKKICDGKINVKIVEPYNLNGEKVSSTLIREQLHLGNVDCIRQFTGRDYFITGTVVHGDGRGRTIGFPTANIEVTEPFVLPKKGVYVVKLSFKDKVYTGVLNIGVKPTFYEENITPTLEAHIFDFSGDIYDEEIKVEFLSYLRDEKKFNSVEALVEQIKEDVKKAKQYTQKSDINL</sequence>
<keyword evidence="5 15" id="KW-0288">FMN</keyword>
<evidence type="ECO:0000256" key="15">
    <source>
        <dbReference type="PIRNR" id="PIRNR004491"/>
    </source>
</evidence>
<dbReference type="SMART" id="SM00904">
    <property type="entry name" value="Flavokinase"/>
    <property type="match status" value="1"/>
</dbReference>
<evidence type="ECO:0000313" key="17">
    <source>
        <dbReference type="EMBL" id="NBI27408.1"/>
    </source>
</evidence>
<dbReference type="InterPro" id="IPR023468">
    <property type="entry name" value="Riboflavin_kinase"/>
</dbReference>
<comment type="catalytic activity">
    <reaction evidence="14 15">
        <text>FMN + ATP + H(+) = FAD + diphosphate</text>
        <dbReference type="Rhea" id="RHEA:17237"/>
        <dbReference type="ChEBI" id="CHEBI:15378"/>
        <dbReference type="ChEBI" id="CHEBI:30616"/>
        <dbReference type="ChEBI" id="CHEBI:33019"/>
        <dbReference type="ChEBI" id="CHEBI:57692"/>
        <dbReference type="ChEBI" id="CHEBI:58210"/>
        <dbReference type="EC" id="2.7.7.2"/>
    </reaction>
</comment>
<dbReference type="GO" id="GO:0008531">
    <property type="term" value="F:riboflavin kinase activity"/>
    <property type="evidence" value="ECO:0007669"/>
    <property type="project" value="UniProtKB-UniRule"/>
</dbReference>
<protein>
    <recommendedName>
        <fullName evidence="15">Riboflavin biosynthesis protein</fullName>
    </recommendedName>
    <domain>
        <recommendedName>
            <fullName evidence="15">Riboflavin kinase</fullName>
            <ecNumber evidence="15">2.7.1.26</ecNumber>
        </recommendedName>
        <alternativeName>
            <fullName evidence="15">Flavokinase</fullName>
        </alternativeName>
    </domain>
    <domain>
        <recommendedName>
            <fullName evidence="15">FMN adenylyltransferase</fullName>
            <ecNumber evidence="15">2.7.7.2</ecNumber>
        </recommendedName>
        <alternativeName>
            <fullName evidence="15">FAD pyrophosphorylase</fullName>
        </alternativeName>
        <alternativeName>
            <fullName evidence="15">FAD synthase</fullName>
        </alternativeName>
    </domain>
</protein>